<dbReference type="Gene3D" id="1.20.1250.20">
    <property type="entry name" value="MFS general substrate transporter like domains"/>
    <property type="match status" value="1"/>
</dbReference>
<dbReference type="AlphaFoldDB" id="A0AA46SG53"/>
<feature type="transmembrane region" description="Helical" evidence="7">
    <location>
        <begin position="265"/>
        <end position="282"/>
    </location>
</feature>
<feature type="transmembrane region" description="Helical" evidence="7">
    <location>
        <begin position="288"/>
        <end position="310"/>
    </location>
</feature>
<evidence type="ECO:0000256" key="6">
    <source>
        <dbReference type="ARBA" id="ARBA00023136"/>
    </source>
</evidence>
<name>A0AA46SG53_CYTFI</name>
<keyword evidence="6 7" id="KW-0472">Membrane</keyword>
<dbReference type="PANTHER" id="PTHR43266:SF2">
    <property type="entry name" value="MAJOR FACILITATOR SUPERFAMILY (MFS) PROFILE DOMAIN-CONTAINING PROTEIN"/>
    <property type="match status" value="1"/>
</dbReference>
<feature type="transmembrane region" description="Helical" evidence="7">
    <location>
        <begin position="36"/>
        <end position="56"/>
    </location>
</feature>
<keyword evidence="4 7" id="KW-0812">Transmembrane</keyword>
<feature type="transmembrane region" description="Helical" evidence="7">
    <location>
        <begin position="349"/>
        <end position="369"/>
    </location>
</feature>
<dbReference type="EMBL" id="CP107027">
    <property type="protein sequence ID" value="UYG97418.1"/>
    <property type="molecule type" value="Genomic_DNA"/>
</dbReference>
<evidence type="ECO:0000256" key="7">
    <source>
        <dbReference type="SAM" id="Phobius"/>
    </source>
</evidence>
<evidence type="ECO:0000256" key="1">
    <source>
        <dbReference type="ARBA" id="ARBA00004651"/>
    </source>
</evidence>
<evidence type="ECO:0000313" key="8">
    <source>
        <dbReference type="EMBL" id="UYG97418.1"/>
    </source>
</evidence>
<evidence type="ECO:0000256" key="5">
    <source>
        <dbReference type="ARBA" id="ARBA00022989"/>
    </source>
</evidence>
<sequence length="381" mass="42512">MKPIYYLYAKAFSDFSSRMQFIGLTSALLISEHPELYLMLFYLGRQIGGILVSYLAGVVADRYSRRRTMILSELASGFALSSLIFIEHPVFIVGIAFFLGITYTFFDVSFRSSIPSMFGEEHISEINTLLVRLGAIMSIIGFAAGGLISAFSSYKYLIMFDSAIYLGSALILLKVHWKEQTNPMQTDQPKLTVSHVLQSGIYRFLLAIGFVYPLAAASYQYALPLLASVKEHGDLYNGLMWSTVAAGSFLCSLILKKQFVNEKRYIVSLLLFAVFVSITFMYELAPVTFLILLLAGAAEAMVQVCHYTLLQRSDERVRGRLFGLNTLALRGGFLAGFGAAPLLADVISLPHSVWAIQSILVMCCVVHLWRKYYSRNKAGWS</sequence>
<feature type="transmembrane region" description="Helical" evidence="7">
    <location>
        <begin position="235"/>
        <end position="253"/>
    </location>
</feature>
<dbReference type="RefSeq" id="WP_263599937.1">
    <property type="nucleotide sequence ID" value="NZ_CP107027.1"/>
</dbReference>
<evidence type="ECO:0000256" key="2">
    <source>
        <dbReference type="ARBA" id="ARBA00022448"/>
    </source>
</evidence>
<dbReference type="InterPro" id="IPR011701">
    <property type="entry name" value="MFS"/>
</dbReference>
<dbReference type="Pfam" id="PF07690">
    <property type="entry name" value="MFS_1"/>
    <property type="match status" value="1"/>
</dbReference>
<dbReference type="Proteomes" id="UP001163104">
    <property type="component" value="Chromosome"/>
</dbReference>
<dbReference type="GO" id="GO:0022857">
    <property type="term" value="F:transmembrane transporter activity"/>
    <property type="evidence" value="ECO:0007669"/>
    <property type="project" value="InterPro"/>
</dbReference>
<dbReference type="CDD" id="cd06173">
    <property type="entry name" value="MFS_MefA_like"/>
    <property type="match status" value="1"/>
</dbReference>
<reference evidence="8" key="1">
    <citation type="submission" date="2022-10" db="EMBL/GenBank/DDBJ databases">
        <title>Mechanism of multi-heavy metal repair in Cytobacillus Firmus M7.</title>
        <authorList>
            <person name="Li X."/>
            <person name="Yu C."/>
        </authorList>
    </citation>
    <scope>NUCLEOTIDE SEQUENCE</scope>
    <source>
        <strain evidence="8">M7</strain>
    </source>
</reference>
<dbReference type="SUPFAM" id="SSF103473">
    <property type="entry name" value="MFS general substrate transporter"/>
    <property type="match status" value="1"/>
</dbReference>
<keyword evidence="5 7" id="KW-1133">Transmembrane helix</keyword>
<evidence type="ECO:0000256" key="4">
    <source>
        <dbReference type="ARBA" id="ARBA00022692"/>
    </source>
</evidence>
<dbReference type="PANTHER" id="PTHR43266">
    <property type="entry name" value="MACROLIDE-EFFLUX PROTEIN"/>
    <property type="match status" value="1"/>
</dbReference>
<feature type="transmembrane region" description="Helical" evidence="7">
    <location>
        <begin position="196"/>
        <end position="215"/>
    </location>
</feature>
<keyword evidence="3" id="KW-1003">Cell membrane</keyword>
<protein>
    <submittedName>
        <fullName evidence="8">MFS transporter</fullName>
    </submittedName>
</protein>
<dbReference type="InterPro" id="IPR036259">
    <property type="entry name" value="MFS_trans_sf"/>
</dbReference>
<feature type="transmembrane region" description="Helical" evidence="7">
    <location>
        <begin position="129"/>
        <end position="150"/>
    </location>
</feature>
<evidence type="ECO:0000313" key="9">
    <source>
        <dbReference type="Proteomes" id="UP001163104"/>
    </source>
</evidence>
<organism evidence="8 9">
    <name type="scientific">Cytobacillus firmus</name>
    <name type="common">Bacillus firmus</name>
    <dbReference type="NCBI Taxonomy" id="1399"/>
    <lineage>
        <taxon>Bacteria</taxon>
        <taxon>Bacillati</taxon>
        <taxon>Bacillota</taxon>
        <taxon>Bacilli</taxon>
        <taxon>Bacillales</taxon>
        <taxon>Bacillaceae</taxon>
        <taxon>Cytobacillus</taxon>
    </lineage>
</organism>
<comment type="subcellular location">
    <subcellularLocation>
        <location evidence="1">Cell membrane</location>
        <topology evidence="1">Multi-pass membrane protein</topology>
    </subcellularLocation>
</comment>
<accession>A0AA46SG53</accession>
<keyword evidence="2" id="KW-0813">Transport</keyword>
<feature type="transmembrane region" description="Helical" evidence="7">
    <location>
        <begin position="322"/>
        <end position="343"/>
    </location>
</feature>
<evidence type="ECO:0000256" key="3">
    <source>
        <dbReference type="ARBA" id="ARBA00022475"/>
    </source>
</evidence>
<dbReference type="GO" id="GO:0005886">
    <property type="term" value="C:plasma membrane"/>
    <property type="evidence" value="ECO:0007669"/>
    <property type="project" value="UniProtKB-SubCell"/>
</dbReference>
<gene>
    <name evidence="8" type="ORF">OD459_10540</name>
</gene>
<proteinExistence type="predicted"/>